<dbReference type="SUPFAM" id="SSF54373">
    <property type="entry name" value="FAD-linked reductases, C-terminal domain"/>
    <property type="match status" value="1"/>
</dbReference>
<evidence type="ECO:0000256" key="2">
    <source>
        <dbReference type="ARBA" id="ARBA00010790"/>
    </source>
</evidence>
<dbReference type="GO" id="GO:0008812">
    <property type="term" value="F:choline dehydrogenase activity"/>
    <property type="evidence" value="ECO:0007669"/>
    <property type="project" value="UniProtKB-UniRule"/>
</dbReference>
<dbReference type="InterPro" id="IPR000172">
    <property type="entry name" value="GMC_OxRdtase_N"/>
</dbReference>
<dbReference type="PANTHER" id="PTHR11552">
    <property type="entry name" value="GLUCOSE-METHANOL-CHOLINE GMC OXIDOREDUCTASE"/>
    <property type="match status" value="1"/>
</dbReference>
<dbReference type="Proteomes" id="UP000246352">
    <property type="component" value="Unassembled WGS sequence"/>
</dbReference>
<dbReference type="PROSITE" id="PS00623">
    <property type="entry name" value="GMC_OXRED_1"/>
    <property type="match status" value="1"/>
</dbReference>
<comment type="catalytic activity">
    <reaction evidence="8">
        <text>choline + A = betaine aldehyde + AH2</text>
        <dbReference type="Rhea" id="RHEA:17433"/>
        <dbReference type="ChEBI" id="CHEBI:13193"/>
        <dbReference type="ChEBI" id="CHEBI:15354"/>
        <dbReference type="ChEBI" id="CHEBI:15710"/>
        <dbReference type="ChEBI" id="CHEBI:17499"/>
        <dbReference type="EC" id="1.1.99.1"/>
    </reaction>
</comment>
<dbReference type="NCBIfam" id="NF002550">
    <property type="entry name" value="PRK02106.1"/>
    <property type="match status" value="1"/>
</dbReference>
<gene>
    <name evidence="11" type="ORF">DFR52_101469</name>
</gene>
<dbReference type="EMBL" id="QGTR01000001">
    <property type="protein sequence ID" value="PWW03781.1"/>
    <property type="molecule type" value="Genomic_DNA"/>
</dbReference>
<dbReference type="PIRSF" id="PIRSF000137">
    <property type="entry name" value="Alcohol_oxidase"/>
    <property type="match status" value="1"/>
</dbReference>
<dbReference type="NCBIfam" id="TIGR01810">
    <property type="entry name" value="betA"/>
    <property type="match status" value="1"/>
</dbReference>
<dbReference type="GO" id="GO:0050660">
    <property type="term" value="F:flavin adenine dinucleotide binding"/>
    <property type="evidence" value="ECO:0007669"/>
    <property type="project" value="InterPro"/>
</dbReference>
<dbReference type="GO" id="GO:0016020">
    <property type="term" value="C:membrane"/>
    <property type="evidence" value="ECO:0007669"/>
    <property type="project" value="TreeGrafter"/>
</dbReference>
<comment type="pathway">
    <text evidence="8">Amine and polyamine biosynthesis; betaine biosynthesis via choline pathway; betaine aldehyde from choline (cytochrome c reductase route): step 1/1.</text>
</comment>
<evidence type="ECO:0000256" key="4">
    <source>
        <dbReference type="ARBA" id="ARBA00022827"/>
    </source>
</evidence>
<evidence type="ECO:0000256" key="3">
    <source>
        <dbReference type="ARBA" id="ARBA00022630"/>
    </source>
</evidence>
<keyword evidence="5" id="KW-0560">Oxidoreductase</keyword>
<dbReference type="PANTHER" id="PTHR11552:SF147">
    <property type="entry name" value="CHOLINE DEHYDROGENASE, MITOCHONDRIAL"/>
    <property type="match status" value="1"/>
</dbReference>
<dbReference type="Gene3D" id="3.30.560.10">
    <property type="entry name" value="Glucose Oxidase, domain 3"/>
    <property type="match status" value="1"/>
</dbReference>
<evidence type="ECO:0000256" key="6">
    <source>
        <dbReference type="NCBIfam" id="TIGR01810"/>
    </source>
</evidence>
<dbReference type="GO" id="GO:0019285">
    <property type="term" value="P:glycine betaine biosynthetic process from choline"/>
    <property type="evidence" value="ECO:0007669"/>
    <property type="project" value="UniProtKB-UniRule"/>
</dbReference>
<proteinExistence type="inferred from homology"/>
<feature type="domain" description="Glucose-methanol-choline oxidoreductase N-terminal" evidence="10">
    <location>
        <begin position="271"/>
        <end position="285"/>
    </location>
</feature>
<dbReference type="InterPro" id="IPR011533">
    <property type="entry name" value="BetA"/>
</dbReference>
<dbReference type="InterPro" id="IPR036188">
    <property type="entry name" value="FAD/NAD-bd_sf"/>
</dbReference>
<accession>A0A317PQM0</accession>
<evidence type="ECO:0000256" key="1">
    <source>
        <dbReference type="ARBA" id="ARBA00001974"/>
    </source>
</evidence>
<reference evidence="11 12" key="1">
    <citation type="submission" date="2018-05" db="EMBL/GenBank/DDBJ databases">
        <title>Genomic Encyclopedia of Type Strains, Phase IV (KMG-IV): sequencing the most valuable type-strain genomes for metagenomic binning, comparative biology and taxonomic classification.</title>
        <authorList>
            <person name="Goeker M."/>
        </authorList>
    </citation>
    <scope>NUCLEOTIDE SEQUENCE [LARGE SCALE GENOMIC DNA]</scope>
    <source>
        <strain evidence="11 12">DSM 16791</strain>
    </source>
</reference>
<sequence>MSMGKPVSGAGSTAGTRESVGEFDYVIVGAGSAGCVLANRLSEDPAVRVLVLEAGGSDRSVFVAMPSALSIPMNTRRFNWGLRTEPEPGLDGRVMNLPRGKGLGGSSSINGMCYVRGNPMDFELWSALGAEGWHWANVLPYYKRMEGVDAASDMRGGNGPLRVTRGRMQNPLYQAFVDAAGQAGYALSANMNDLQHEGFGPMEMTVGNGRRCSAAVAYLRPALKRGNVTLITHALTERVILDGRKATAVAFSSHGRSYVAHVAREALICAGSIMSPVILKRSGIGPAAELASHGIPVTADRQQVGENLMDHLEVYVQQESKLPVTLYSSMNAVSKLMLGARWMLTKSGLGASNHFESGGHIRSRAGIVYPDIQFHFLPLAISYDGSALADGHGYQVHVGTKRSKSRGWVRLGNADPASTPRVRFNYMSHPDDWMEMRASIRLAREILEQPALSPYRGRELAPGSQCQSDAALDQFIREKVESAYHPCGTCRMGSDADAVVDPECRVNGLQNLRVIDSSIMPQATAGDLNAPTIMLAERASDLIRGRVLAGIPDARLLADPEWATRQRSGQITRDYAGQRDLLREQLLQESKTRREQTS</sequence>
<dbReference type="Pfam" id="PF05199">
    <property type="entry name" value="GMC_oxred_C"/>
    <property type="match status" value="1"/>
</dbReference>
<feature type="domain" description="Glucose-methanol-choline oxidoreductase N-terminal" evidence="9">
    <location>
        <begin position="100"/>
        <end position="123"/>
    </location>
</feature>
<evidence type="ECO:0000259" key="10">
    <source>
        <dbReference type="PROSITE" id="PS00624"/>
    </source>
</evidence>
<evidence type="ECO:0000256" key="7">
    <source>
        <dbReference type="RuleBase" id="RU003968"/>
    </source>
</evidence>
<dbReference type="UniPathway" id="UPA00529">
    <property type="reaction ID" value="UER00385"/>
</dbReference>
<dbReference type="PROSITE" id="PS51257">
    <property type="entry name" value="PROKAR_LIPOPROTEIN"/>
    <property type="match status" value="1"/>
</dbReference>
<dbReference type="SUPFAM" id="SSF51905">
    <property type="entry name" value="FAD/NAD(P)-binding domain"/>
    <property type="match status" value="1"/>
</dbReference>
<keyword evidence="4 7" id="KW-0274">FAD</keyword>
<evidence type="ECO:0000313" key="11">
    <source>
        <dbReference type="EMBL" id="PWW03781.1"/>
    </source>
</evidence>
<keyword evidence="3 7" id="KW-0285">Flavoprotein</keyword>
<protein>
    <recommendedName>
        <fullName evidence="6 8">Choline dehydrogenase</fullName>
        <ecNumber evidence="6 8">1.1.99.1</ecNumber>
    </recommendedName>
</protein>
<comment type="cofactor">
    <cofactor evidence="1">
        <name>FAD</name>
        <dbReference type="ChEBI" id="CHEBI:57692"/>
    </cofactor>
</comment>
<dbReference type="Pfam" id="PF00732">
    <property type="entry name" value="GMC_oxred_N"/>
    <property type="match status" value="1"/>
</dbReference>
<dbReference type="AlphaFoldDB" id="A0A317PQM0"/>
<organism evidence="11 12">
    <name type="scientific">Hoeflea marina</name>
    <dbReference type="NCBI Taxonomy" id="274592"/>
    <lineage>
        <taxon>Bacteria</taxon>
        <taxon>Pseudomonadati</taxon>
        <taxon>Pseudomonadota</taxon>
        <taxon>Alphaproteobacteria</taxon>
        <taxon>Hyphomicrobiales</taxon>
        <taxon>Rhizobiaceae</taxon>
        <taxon>Hoeflea</taxon>
    </lineage>
</organism>
<name>A0A317PQM0_9HYPH</name>
<comment type="similarity">
    <text evidence="2 7">Belongs to the GMC oxidoreductase family.</text>
</comment>
<keyword evidence="12" id="KW-1185">Reference proteome</keyword>
<dbReference type="InterPro" id="IPR012132">
    <property type="entry name" value="GMC_OxRdtase"/>
</dbReference>
<dbReference type="PROSITE" id="PS00624">
    <property type="entry name" value="GMC_OXRED_2"/>
    <property type="match status" value="1"/>
</dbReference>
<dbReference type="InterPro" id="IPR007867">
    <property type="entry name" value="GMC_OxRtase_C"/>
</dbReference>
<dbReference type="Gene3D" id="3.50.50.60">
    <property type="entry name" value="FAD/NAD(P)-binding domain"/>
    <property type="match status" value="1"/>
</dbReference>
<evidence type="ECO:0000256" key="8">
    <source>
        <dbReference type="RuleBase" id="RU003969"/>
    </source>
</evidence>
<evidence type="ECO:0000256" key="5">
    <source>
        <dbReference type="ARBA" id="ARBA00023002"/>
    </source>
</evidence>
<dbReference type="EC" id="1.1.99.1" evidence="6 8"/>
<evidence type="ECO:0000259" key="9">
    <source>
        <dbReference type="PROSITE" id="PS00623"/>
    </source>
</evidence>
<comment type="caution">
    <text evidence="11">The sequence shown here is derived from an EMBL/GenBank/DDBJ whole genome shotgun (WGS) entry which is preliminary data.</text>
</comment>
<evidence type="ECO:0000313" key="12">
    <source>
        <dbReference type="Proteomes" id="UP000246352"/>
    </source>
</evidence>